<dbReference type="PROSITE" id="PS51494">
    <property type="entry name" value="SPOIVB"/>
    <property type="match status" value="1"/>
</dbReference>
<dbReference type="Pfam" id="PF05580">
    <property type="entry name" value="Peptidase_S55"/>
    <property type="match status" value="1"/>
</dbReference>
<dbReference type="Gene3D" id="2.40.10.10">
    <property type="entry name" value="Trypsin-like serine proteases"/>
    <property type="match status" value="1"/>
</dbReference>
<dbReference type="InterPro" id="IPR009003">
    <property type="entry name" value="Peptidase_S1_PA"/>
</dbReference>
<dbReference type="InterPro" id="IPR008763">
    <property type="entry name" value="Peptidase_S55"/>
</dbReference>
<dbReference type="EMBL" id="JAAITS010000036">
    <property type="protein sequence ID" value="NSG86258.1"/>
    <property type="molecule type" value="Genomic_DNA"/>
</dbReference>
<dbReference type="Proteomes" id="UP001644719">
    <property type="component" value="Unassembled WGS sequence"/>
</dbReference>
<reference evidence="2 3" key="1">
    <citation type="journal article" date="2020" name="Cell Host Microbe">
        <title>Functional and Genomic Variation between Human-Derived Isolates of Lachnospiraceae Reveals Inter- and Intra-Species Diversity.</title>
        <authorList>
            <person name="Sorbara M.T."/>
            <person name="Littmann E.R."/>
            <person name="Fontana E."/>
            <person name="Moody T.U."/>
            <person name="Kohout C.E."/>
            <person name="Gjonbalaj M."/>
            <person name="Eaton V."/>
            <person name="Seok R."/>
            <person name="Leiner I.M."/>
            <person name="Pamer E.G."/>
        </authorList>
    </citation>
    <scope>NUCLEOTIDE SEQUENCE [LARGE SCALE GENOMIC DNA]</scope>
    <source>
        <strain evidence="2 3">MSK.17.74</strain>
    </source>
</reference>
<evidence type="ECO:0000313" key="3">
    <source>
        <dbReference type="Proteomes" id="UP001644719"/>
    </source>
</evidence>
<comment type="caution">
    <text evidence="2">The sequence shown here is derived from an EMBL/GenBank/DDBJ whole genome shotgun (WGS) entry which is preliminary data.</text>
</comment>
<sequence length="103" mass="11137">MKIGYKQEVQTGPASILCDVGNGVKEYDAEITRIDMNHEDTNKSFVIHITDQRLLNTTGGIVQGMSGSPILQNGKVIGAVTHVFVQDAASGYGIFIENMLEPV</sequence>
<evidence type="ECO:0000313" key="2">
    <source>
        <dbReference type="EMBL" id="NSG86258.1"/>
    </source>
</evidence>
<accession>A0ABX2HAQ4</accession>
<dbReference type="SUPFAM" id="SSF50494">
    <property type="entry name" value="Trypsin-like serine proteases"/>
    <property type="match status" value="1"/>
</dbReference>
<proteinExistence type="predicted"/>
<keyword evidence="3" id="KW-1185">Reference proteome</keyword>
<feature type="domain" description="Peptidase S55" evidence="1">
    <location>
        <begin position="1"/>
        <end position="103"/>
    </location>
</feature>
<evidence type="ECO:0000259" key="1">
    <source>
        <dbReference type="PROSITE" id="PS51494"/>
    </source>
</evidence>
<protein>
    <recommendedName>
        <fullName evidence="1">Peptidase S55 domain-containing protein</fullName>
    </recommendedName>
</protein>
<gene>
    <name evidence="2" type="ORF">G5B17_12760</name>
</gene>
<dbReference type="InterPro" id="IPR043504">
    <property type="entry name" value="Peptidase_S1_PA_chymotrypsin"/>
</dbReference>
<organism evidence="2 3">
    <name type="scientific">Blautia faecis</name>
    <dbReference type="NCBI Taxonomy" id="871665"/>
    <lineage>
        <taxon>Bacteria</taxon>
        <taxon>Bacillati</taxon>
        <taxon>Bacillota</taxon>
        <taxon>Clostridia</taxon>
        <taxon>Lachnospirales</taxon>
        <taxon>Lachnospiraceae</taxon>
        <taxon>Blautia</taxon>
    </lineage>
</organism>
<name>A0ABX2HAQ4_9FIRM</name>